<feature type="coiled-coil region" evidence="1">
    <location>
        <begin position="206"/>
        <end position="264"/>
    </location>
</feature>
<evidence type="ECO:0000256" key="2">
    <source>
        <dbReference type="SAM" id="MobiDB-lite"/>
    </source>
</evidence>
<protein>
    <submittedName>
        <fullName evidence="3">Uncharacterized protein</fullName>
    </submittedName>
</protein>
<accession>A0A8K0UDE2</accession>
<comment type="caution">
    <text evidence="3">The sequence shown here is derived from an EMBL/GenBank/DDBJ whole genome shotgun (WGS) entry which is preliminary data.</text>
</comment>
<sequence>MEYANIPLVVFDSDVDRSGKKAELARYRVWDAASYRRSLRQPFAGDIEGQDLLHAKARQGERARSTSPGPSKVARLDRDEDVTSNRRLEASHSQHQPVSQQSAKANKLPTQPAASRSLPESRPQPLASSPPLTPPSLAQVLPTPAHPLPAVTVPAAEPRPQIPIPLVEVESLKAVPSKAGPSKLQPDASTTSLDRLADMRRRVQARRELLSARQNLIQRKEQLDLEVERMNMELEINMDDPDFLSRLERMCTELEEIHQKLRETS</sequence>
<evidence type="ECO:0000313" key="3">
    <source>
        <dbReference type="EMBL" id="KAH8073387.1"/>
    </source>
</evidence>
<feature type="region of interest" description="Disordered" evidence="2">
    <location>
        <begin position="56"/>
        <end position="143"/>
    </location>
</feature>
<gene>
    <name evidence="3" type="ORF">BXZ70DRAFT_748005</name>
</gene>
<feature type="compositionally biased region" description="Low complexity" evidence="2">
    <location>
        <begin position="123"/>
        <end position="139"/>
    </location>
</feature>
<dbReference type="Proteomes" id="UP000813824">
    <property type="component" value="Unassembled WGS sequence"/>
</dbReference>
<name>A0A8K0UDE2_9AGAR</name>
<organism evidence="3 4">
    <name type="scientific">Cristinia sonorae</name>
    <dbReference type="NCBI Taxonomy" id="1940300"/>
    <lineage>
        <taxon>Eukaryota</taxon>
        <taxon>Fungi</taxon>
        <taxon>Dikarya</taxon>
        <taxon>Basidiomycota</taxon>
        <taxon>Agaricomycotina</taxon>
        <taxon>Agaricomycetes</taxon>
        <taxon>Agaricomycetidae</taxon>
        <taxon>Agaricales</taxon>
        <taxon>Pleurotineae</taxon>
        <taxon>Stephanosporaceae</taxon>
        <taxon>Cristinia</taxon>
    </lineage>
</organism>
<keyword evidence="1" id="KW-0175">Coiled coil</keyword>
<dbReference type="EMBL" id="JAEVFJ010000074">
    <property type="protein sequence ID" value="KAH8073387.1"/>
    <property type="molecule type" value="Genomic_DNA"/>
</dbReference>
<evidence type="ECO:0000256" key="1">
    <source>
        <dbReference type="SAM" id="Coils"/>
    </source>
</evidence>
<feature type="compositionally biased region" description="Low complexity" evidence="2">
    <location>
        <begin position="93"/>
        <end position="102"/>
    </location>
</feature>
<proteinExistence type="predicted"/>
<keyword evidence="4" id="KW-1185">Reference proteome</keyword>
<reference evidence="3" key="1">
    <citation type="journal article" date="2021" name="New Phytol.">
        <title>Evolutionary innovations through gain and loss of genes in the ectomycorrhizal Boletales.</title>
        <authorList>
            <person name="Wu G."/>
            <person name="Miyauchi S."/>
            <person name="Morin E."/>
            <person name="Kuo A."/>
            <person name="Drula E."/>
            <person name="Varga T."/>
            <person name="Kohler A."/>
            <person name="Feng B."/>
            <person name="Cao Y."/>
            <person name="Lipzen A."/>
            <person name="Daum C."/>
            <person name="Hundley H."/>
            <person name="Pangilinan J."/>
            <person name="Johnson J."/>
            <person name="Barry K."/>
            <person name="LaButti K."/>
            <person name="Ng V."/>
            <person name="Ahrendt S."/>
            <person name="Min B."/>
            <person name="Choi I.G."/>
            <person name="Park H."/>
            <person name="Plett J.M."/>
            <person name="Magnuson J."/>
            <person name="Spatafora J.W."/>
            <person name="Nagy L.G."/>
            <person name="Henrissat B."/>
            <person name="Grigoriev I.V."/>
            <person name="Yang Z.L."/>
            <person name="Xu J."/>
            <person name="Martin F.M."/>
        </authorList>
    </citation>
    <scope>NUCLEOTIDE SEQUENCE</scope>
    <source>
        <strain evidence="3">KKN 215</strain>
    </source>
</reference>
<evidence type="ECO:0000313" key="4">
    <source>
        <dbReference type="Proteomes" id="UP000813824"/>
    </source>
</evidence>
<dbReference type="AlphaFoldDB" id="A0A8K0UDE2"/>
<feature type="compositionally biased region" description="Basic and acidic residues" evidence="2">
    <location>
        <begin position="74"/>
        <end position="92"/>
    </location>
</feature>